<dbReference type="PANTHER" id="PTHR43798">
    <property type="entry name" value="MONOACYLGLYCEROL LIPASE"/>
    <property type="match status" value="1"/>
</dbReference>
<proteinExistence type="predicted"/>
<dbReference type="STRING" id="180332.GCA_000797495_01880"/>
<dbReference type="Gene3D" id="3.40.50.1820">
    <property type="entry name" value="alpha/beta hydrolase"/>
    <property type="match status" value="1"/>
</dbReference>
<keyword evidence="3" id="KW-1185">Reference proteome</keyword>
<protein>
    <submittedName>
        <fullName evidence="2">AB hydrolase superfamily protein YvaM</fullName>
        <ecNumber evidence="2">3.-.-.-</ecNumber>
    </submittedName>
</protein>
<dbReference type="PRINTS" id="PR00111">
    <property type="entry name" value="ABHYDROLASE"/>
</dbReference>
<reference evidence="2 3" key="1">
    <citation type="journal article" date="2019" name="Anaerobe">
        <title>Detection of Robinsoniella peoriensis in multiple bone samples of a trauma patient.</title>
        <authorList>
            <person name="Schrottner P."/>
            <person name="Hartwich K."/>
            <person name="Bunk B."/>
            <person name="Schober I."/>
            <person name="Helbig S."/>
            <person name="Rudolph W.W."/>
            <person name="Gunzer F."/>
        </authorList>
    </citation>
    <scope>NUCLEOTIDE SEQUENCE [LARGE SCALE GENOMIC DNA]</scope>
    <source>
        <strain evidence="2 3">DSM 106044</strain>
    </source>
</reference>
<dbReference type="InterPro" id="IPR000073">
    <property type="entry name" value="AB_hydrolase_1"/>
</dbReference>
<keyword evidence="2" id="KW-0378">Hydrolase</keyword>
<dbReference type="EMBL" id="QGQD01000060">
    <property type="protein sequence ID" value="TLD00081.1"/>
    <property type="molecule type" value="Genomic_DNA"/>
</dbReference>
<comment type="caution">
    <text evidence="2">The sequence shown here is derived from an EMBL/GenBank/DDBJ whole genome shotgun (WGS) entry which is preliminary data.</text>
</comment>
<dbReference type="AlphaFoldDB" id="A0A4U8Q5J8"/>
<evidence type="ECO:0000313" key="3">
    <source>
        <dbReference type="Proteomes" id="UP000306509"/>
    </source>
</evidence>
<accession>A0A4U8Q5J8</accession>
<dbReference type="Pfam" id="PF00561">
    <property type="entry name" value="Abhydrolase_1"/>
    <property type="match status" value="1"/>
</dbReference>
<dbReference type="InterPro" id="IPR050266">
    <property type="entry name" value="AB_hydrolase_sf"/>
</dbReference>
<dbReference type="Proteomes" id="UP000306509">
    <property type="component" value="Unassembled WGS sequence"/>
</dbReference>
<dbReference type="GO" id="GO:0016787">
    <property type="term" value="F:hydrolase activity"/>
    <property type="evidence" value="ECO:0007669"/>
    <property type="project" value="UniProtKB-KW"/>
</dbReference>
<sequence>MAYFKYGDRNIFYEEVGSGFPLILLHGNTLSSKMFTQIIDLYKADFKVILIDFLGHGNSDRLEQFPIDFWYDQAMQVVQLITLNDYGKVNLIGTSGGALTALNVALEHEELVNKVIADSLEGETPLNAWTSTISEERNKSKTREFVCMLWEYCHGEDWENVVDNDTEVIIRHDRFIKNFFHKDLTQLKVPVMMSVSLKDDEYAAIMDIEEVYQSMLRKIPDGKLHLFPDGAHPSMLTNAKEFASVAKVFLKNK</sequence>
<organism evidence="2 3">
    <name type="scientific">Robinsoniella peoriensis</name>
    <dbReference type="NCBI Taxonomy" id="180332"/>
    <lineage>
        <taxon>Bacteria</taxon>
        <taxon>Bacillati</taxon>
        <taxon>Bacillota</taxon>
        <taxon>Clostridia</taxon>
        <taxon>Lachnospirales</taxon>
        <taxon>Lachnospiraceae</taxon>
        <taxon>Robinsoniella</taxon>
    </lineage>
</organism>
<name>A0A4U8Q5J8_9FIRM</name>
<dbReference type="SUPFAM" id="SSF53474">
    <property type="entry name" value="alpha/beta-Hydrolases"/>
    <property type="match status" value="1"/>
</dbReference>
<gene>
    <name evidence="2" type="primary">yvaM_2</name>
    <name evidence="2" type="ORF">DSM106044_03171</name>
</gene>
<feature type="domain" description="AB hydrolase-1" evidence="1">
    <location>
        <begin position="21"/>
        <end position="120"/>
    </location>
</feature>
<evidence type="ECO:0000313" key="2">
    <source>
        <dbReference type="EMBL" id="TLD00081.1"/>
    </source>
</evidence>
<evidence type="ECO:0000259" key="1">
    <source>
        <dbReference type="Pfam" id="PF00561"/>
    </source>
</evidence>
<dbReference type="RefSeq" id="WP_047832551.1">
    <property type="nucleotide sequence ID" value="NZ_QGQD01000060.1"/>
</dbReference>
<dbReference type="EC" id="3.-.-.-" evidence="2"/>
<dbReference type="InterPro" id="IPR029058">
    <property type="entry name" value="AB_hydrolase_fold"/>
</dbReference>